<gene>
    <name evidence="9" type="ORF">IV203_010082</name>
</gene>
<dbReference type="Proteomes" id="UP000693970">
    <property type="component" value="Unassembled WGS sequence"/>
</dbReference>
<dbReference type="OrthoDB" id="2161379at2759"/>
<dbReference type="EMBL" id="JAGRRH010000018">
    <property type="protein sequence ID" value="KAG7350722.1"/>
    <property type="molecule type" value="Genomic_DNA"/>
</dbReference>
<feature type="compositionally biased region" description="Low complexity" evidence="7">
    <location>
        <begin position="34"/>
        <end position="55"/>
    </location>
</feature>
<feature type="region of interest" description="Disordered" evidence="7">
    <location>
        <begin position="34"/>
        <end position="56"/>
    </location>
</feature>
<feature type="repeat" description="WD" evidence="6">
    <location>
        <begin position="720"/>
        <end position="762"/>
    </location>
</feature>
<comment type="subcellular location">
    <subcellularLocation>
        <location evidence="1">Nucleus</location>
    </subcellularLocation>
</comment>
<dbReference type="GO" id="GO:0005730">
    <property type="term" value="C:nucleolus"/>
    <property type="evidence" value="ECO:0007669"/>
    <property type="project" value="TreeGrafter"/>
</dbReference>
<dbReference type="Pfam" id="PF00400">
    <property type="entry name" value="WD40"/>
    <property type="match status" value="3"/>
</dbReference>
<evidence type="ECO:0000256" key="6">
    <source>
        <dbReference type="PROSITE-ProRule" id="PRU00221"/>
    </source>
</evidence>
<dbReference type="InterPro" id="IPR019775">
    <property type="entry name" value="WD40_repeat_CS"/>
</dbReference>
<dbReference type="PROSITE" id="PS50082">
    <property type="entry name" value="WD_REPEATS_2"/>
    <property type="match status" value="2"/>
</dbReference>
<evidence type="ECO:0000313" key="10">
    <source>
        <dbReference type="Proteomes" id="UP000693970"/>
    </source>
</evidence>
<keyword evidence="5" id="KW-0479">Metal-binding</keyword>
<feature type="compositionally biased region" description="Basic and acidic residues" evidence="7">
    <location>
        <begin position="477"/>
        <end position="489"/>
    </location>
</feature>
<sequence length="963" mass="108695">MEGRCYCCGRAGHKSPRCKDRNKPREEWAINQAQAQQHTQVEQNNTNNNGNQNNTSALIKTPGAQSVTSWVGTHVVLSHIELRRWMKILMLLDSQSTVTIMCNRNLVKNIRSSGEHVLYLTTNKGTLIVTQIADLPDWGVVWFSEESMTSIFTAIKFVRNHMNLYVYQPEILKNTGVQLVETVDENKAFYTDREIARAKRARELYQAIGTPSIQDFKAIVRSNMRANNPVTTKDIELAERIFGQDISALKGKTTRPKPVHVVEDYIAIPPELIESQQQITLCIDAMKVNGLWFLTTISRNIYYRTAQYIENQTAAVYLEAMTDILRIYNLAGFRITRIHCDNAFRSVMEEIENNFEGIHVNFANAQEHVPEAERNIRTIKERVRAAYHRMPFQRLPATLVKVLVMESAKKLNFFPAKHGPGFKSSNISHNIERTRHFNMGKKSKRQRASNKASSHNNNNNDNNKQPKTPQTLTPSAKNEETEENLRFEDPFVDELIEEEDVIENNENEDDDDDRVKGGDDDDIELIQSWHPLMGHRPDGDDEMELEMDPSAYKMYHTLSPEWPCLSFDLLRDNLGENRQRYPHSLQAVIGTQADNPSQNQVTVLKLSDLSKLPQESDNEEDMLGDEYNKDDDDGSDSDSADEEDDVDLDPVLEHYSLPHHGGVNRLRIMPQSQNIVATWSDTGKVNLYDISDIRARFEASEGRGANSVSTGSKNGPVFTYGGHKVEGFAMDWSAKDEGLLATGDNDGNIHLWKGTQGTHNYTVTPSYESPGVSIEDLQWSPTEATVVCAAESGGHVAIYDTRAPHRAMLRPYLHCNTDVNVLSWNKLVSNLLATGGDDGTLCVWDLRHFGGSEKEKSNAQPKPLARFSCHQTPVTSVEWHPTDESMLAMSDEVGVYIYDLSVEEDTPSQTTSTTQLVADIPPQLLFCHSGSQQFKECHWHPQISSCVMTTAFTGFSVFIPSNL</sequence>
<dbReference type="PROSITE" id="PS00678">
    <property type="entry name" value="WD_REPEATS_1"/>
    <property type="match status" value="1"/>
</dbReference>
<accession>A0A9K3KWD8</accession>
<dbReference type="AlphaFoldDB" id="A0A9K3KWD8"/>
<dbReference type="InterPro" id="IPR022052">
    <property type="entry name" value="Histone-bd_RBBP4-like_N"/>
</dbReference>
<dbReference type="PANTHER" id="PTHR45903">
    <property type="entry name" value="GLUTAMATE-RICH WD REPEAT-CONTAINING PROTEIN 1"/>
    <property type="match status" value="1"/>
</dbReference>
<feature type="region of interest" description="Disordered" evidence="7">
    <location>
        <begin position="606"/>
        <end position="644"/>
    </location>
</feature>
<keyword evidence="5" id="KW-0862">Zinc</keyword>
<dbReference type="GO" id="GO:0003676">
    <property type="term" value="F:nucleic acid binding"/>
    <property type="evidence" value="ECO:0007669"/>
    <property type="project" value="InterPro"/>
</dbReference>
<dbReference type="InterPro" id="IPR001680">
    <property type="entry name" value="WD40_rpt"/>
</dbReference>
<feature type="compositionally biased region" description="Acidic residues" evidence="7">
    <location>
        <begin position="490"/>
        <end position="512"/>
    </location>
</feature>
<keyword evidence="10" id="KW-1185">Reference proteome</keyword>
<evidence type="ECO:0000256" key="5">
    <source>
        <dbReference type="PROSITE-ProRule" id="PRU00047"/>
    </source>
</evidence>
<evidence type="ECO:0000256" key="1">
    <source>
        <dbReference type="ARBA" id="ARBA00004123"/>
    </source>
</evidence>
<feature type="domain" description="CCHC-type" evidence="8">
    <location>
        <begin position="4"/>
        <end position="20"/>
    </location>
</feature>
<evidence type="ECO:0000256" key="2">
    <source>
        <dbReference type="ARBA" id="ARBA00022574"/>
    </source>
</evidence>
<protein>
    <submittedName>
        <fullName evidence="9">G-protein beta-subunit</fullName>
    </submittedName>
</protein>
<name>A0A9K3KWD8_9STRA</name>
<evidence type="ECO:0000256" key="4">
    <source>
        <dbReference type="ARBA" id="ARBA00023242"/>
    </source>
</evidence>
<organism evidence="9 10">
    <name type="scientific">Nitzschia inconspicua</name>
    <dbReference type="NCBI Taxonomy" id="303405"/>
    <lineage>
        <taxon>Eukaryota</taxon>
        <taxon>Sar</taxon>
        <taxon>Stramenopiles</taxon>
        <taxon>Ochrophyta</taxon>
        <taxon>Bacillariophyta</taxon>
        <taxon>Bacillariophyceae</taxon>
        <taxon>Bacillariophycidae</taxon>
        <taxon>Bacillariales</taxon>
        <taxon>Bacillariaceae</taxon>
        <taxon>Nitzschia</taxon>
    </lineage>
</organism>
<dbReference type="GO" id="GO:0008270">
    <property type="term" value="F:zinc ion binding"/>
    <property type="evidence" value="ECO:0007669"/>
    <property type="project" value="UniProtKB-KW"/>
</dbReference>
<feature type="compositionally biased region" description="Polar residues" evidence="7">
    <location>
        <begin position="465"/>
        <end position="476"/>
    </location>
</feature>
<dbReference type="InterPro" id="IPR051972">
    <property type="entry name" value="Glutamate-rich_WD_repeat"/>
</dbReference>
<feature type="compositionally biased region" description="Acidic residues" evidence="7">
    <location>
        <begin position="616"/>
        <end position="644"/>
    </location>
</feature>
<proteinExistence type="predicted"/>
<keyword evidence="4" id="KW-0539">Nucleus</keyword>
<keyword evidence="3" id="KW-0677">Repeat</keyword>
<dbReference type="GO" id="GO:0042254">
    <property type="term" value="P:ribosome biogenesis"/>
    <property type="evidence" value="ECO:0007669"/>
    <property type="project" value="TreeGrafter"/>
</dbReference>
<feature type="compositionally biased region" description="Basic residues" evidence="7">
    <location>
        <begin position="436"/>
        <end position="448"/>
    </location>
</feature>
<comment type="caution">
    <text evidence="9">The sequence shown here is derived from an EMBL/GenBank/DDBJ whole genome shotgun (WGS) entry which is preliminary data.</text>
</comment>
<keyword evidence="2 6" id="KW-0853">WD repeat</keyword>
<evidence type="ECO:0000259" key="8">
    <source>
        <dbReference type="PROSITE" id="PS50158"/>
    </source>
</evidence>
<feature type="repeat" description="WD" evidence="6">
    <location>
        <begin position="819"/>
        <end position="847"/>
    </location>
</feature>
<dbReference type="InterPro" id="IPR001878">
    <property type="entry name" value="Znf_CCHC"/>
</dbReference>
<reference evidence="9" key="2">
    <citation type="submission" date="2021-04" db="EMBL/GenBank/DDBJ databases">
        <authorList>
            <person name="Podell S."/>
        </authorList>
    </citation>
    <scope>NUCLEOTIDE SEQUENCE</scope>
    <source>
        <strain evidence="9">Hildebrandi</strain>
    </source>
</reference>
<feature type="region of interest" description="Disordered" evidence="7">
    <location>
        <begin position="436"/>
        <end position="520"/>
    </location>
</feature>
<dbReference type="PROSITE" id="PS50158">
    <property type="entry name" value="ZF_CCHC"/>
    <property type="match status" value="1"/>
</dbReference>
<dbReference type="Pfam" id="PF12265">
    <property type="entry name" value="CAF1C_H4-bd"/>
    <property type="match status" value="1"/>
</dbReference>
<evidence type="ECO:0000256" key="3">
    <source>
        <dbReference type="ARBA" id="ARBA00022737"/>
    </source>
</evidence>
<dbReference type="SMART" id="SM00320">
    <property type="entry name" value="WD40"/>
    <property type="match status" value="5"/>
</dbReference>
<reference evidence="9" key="1">
    <citation type="journal article" date="2021" name="Sci. Rep.">
        <title>Diploid genomic architecture of Nitzschia inconspicua, an elite biomass production diatom.</title>
        <authorList>
            <person name="Oliver A."/>
            <person name="Podell S."/>
            <person name="Pinowska A."/>
            <person name="Traller J.C."/>
            <person name="Smith S.R."/>
            <person name="McClure R."/>
            <person name="Beliaev A."/>
            <person name="Bohutskyi P."/>
            <person name="Hill E.A."/>
            <person name="Rabines A."/>
            <person name="Zheng H."/>
            <person name="Allen L.Z."/>
            <person name="Kuo A."/>
            <person name="Grigoriev I.V."/>
            <person name="Allen A.E."/>
            <person name="Hazlebeck D."/>
            <person name="Allen E.E."/>
        </authorList>
    </citation>
    <scope>NUCLEOTIDE SEQUENCE</scope>
    <source>
        <strain evidence="9">Hildebrandi</strain>
    </source>
</reference>
<dbReference type="PANTHER" id="PTHR45903:SF1">
    <property type="entry name" value="GLUTAMATE-RICH WD REPEAT-CONTAINING PROTEIN 1"/>
    <property type="match status" value="1"/>
</dbReference>
<keyword evidence="5" id="KW-0863">Zinc-finger</keyword>
<evidence type="ECO:0000256" key="7">
    <source>
        <dbReference type="SAM" id="MobiDB-lite"/>
    </source>
</evidence>
<evidence type="ECO:0000313" key="9">
    <source>
        <dbReference type="EMBL" id="KAG7350722.1"/>
    </source>
</evidence>